<dbReference type="GO" id="GO:0000287">
    <property type="term" value="F:magnesium ion binding"/>
    <property type="evidence" value="ECO:0007669"/>
    <property type="project" value="InterPro"/>
</dbReference>
<dbReference type="InterPro" id="IPR008181">
    <property type="entry name" value="dUTPase"/>
</dbReference>
<evidence type="ECO:0000256" key="2">
    <source>
        <dbReference type="ARBA" id="ARBA00012379"/>
    </source>
</evidence>
<proteinExistence type="inferred from homology"/>
<evidence type="ECO:0000259" key="5">
    <source>
        <dbReference type="Pfam" id="PF00692"/>
    </source>
</evidence>
<dbReference type="GO" id="GO:0004170">
    <property type="term" value="F:dUTP diphosphatase activity"/>
    <property type="evidence" value="ECO:0007669"/>
    <property type="project" value="UniProtKB-EC"/>
</dbReference>
<dbReference type="Pfam" id="PF00692">
    <property type="entry name" value="dUTPase"/>
    <property type="match status" value="1"/>
</dbReference>
<evidence type="ECO:0000256" key="1">
    <source>
        <dbReference type="ARBA" id="ARBA00006581"/>
    </source>
</evidence>
<dbReference type="SUPFAM" id="SSF51283">
    <property type="entry name" value="dUTPase-like"/>
    <property type="match status" value="1"/>
</dbReference>
<dbReference type="CDD" id="cd07557">
    <property type="entry name" value="trimeric_dUTPase"/>
    <property type="match status" value="1"/>
</dbReference>
<reference evidence="6" key="1">
    <citation type="journal article" date="2021" name="Proc. Natl. Acad. Sci. U.S.A.">
        <title>A Catalog of Tens of Thousands of Viruses from Human Metagenomes Reveals Hidden Associations with Chronic Diseases.</title>
        <authorList>
            <person name="Tisza M.J."/>
            <person name="Buck C.B."/>
        </authorList>
    </citation>
    <scope>NUCLEOTIDE SEQUENCE</scope>
    <source>
        <strain evidence="6">CtjH82</strain>
    </source>
</reference>
<feature type="domain" description="dUTPase-like" evidence="5">
    <location>
        <begin position="15"/>
        <end position="144"/>
    </location>
</feature>
<sequence>MIGRKLRAKKVNEGIEMPRYAHEGDAGLDLRITETVTLEPMQKCVVGCGLAVEIPSGCVGLVFPRSGLAAKQGITLSNSVGVIDSGYRGEVCAALINQSYETVTLEAGTRVCQLVVMPYVPCELVPVDELSYTERGAGGFGSTGVE</sequence>
<keyword evidence="3" id="KW-0378">Hydrolase</keyword>
<dbReference type="NCBIfam" id="TIGR00576">
    <property type="entry name" value="dut"/>
    <property type="match status" value="1"/>
</dbReference>
<dbReference type="NCBIfam" id="NF001862">
    <property type="entry name" value="PRK00601.1"/>
    <property type="match status" value="1"/>
</dbReference>
<evidence type="ECO:0000256" key="3">
    <source>
        <dbReference type="ARBA" id="ARBA00022801"/>
    </source>
</evidence>
<dbReference type="InterPro" id="IPR029054">
    <property type="entry name" value="dUTPase-like"/>
</dbReference>
<evidence type="ECO:0000313" key="6">
    <source>
        <dbReference type="EMBL" id="DAF59065.1"/>
    </source>
</evidence>
<dbReference type="Gene3D" id="2.70.40.10">
    <property type="match status" value="1"/>
</dbReference>
<dbReference type="EC" id="3.6.1.23" evidence="2"/>
<accession>A0A8S5T732</accession>
<name>A0A8S5T732_9CAUD</name>
<dbReference type="EMBL" id="BK032762">
    <property type="protein sequence ID" value="DAF59065.1"/>
    <property type="molecule type" value="Genomic_DNA"/>
</dbReference>
<organism evidence="6">
    <name type="scientific">Myoviridae sp. ctjH82</name>
    <dbReference type="NCBI Taxonomy" id="2827704"/>
    <lineage>
        <taxon>Viruses</taxon>
        <taxon>Duplodnaviria</taxon>
        <taxon>Heunggongvirae</taxon>
        <taxon>Uroviricota</taxon>
        <taxon>Caudoviricetes</taxon>
    </lineage>
</organism>
<dbReference type="InterPro" id="IPR036157">
    <property type="entry name" value="dUTPase-like_sf"/>
</dbReference>
<dbReference type="InterPro" id="IPR033704">
    <property type="entry name" value="dUTPase_trimeric"/>
</dbReference>
<dbReference type="PANTHER" id="PTHR11241">
    <property type="entry name" value="DEOXYURIDINE 5'-TRIPHOSPHATE NUCLEOTIDOHYDROLASE"/>
    <property type="match status" value="1"/>
</dbReference>
<dbReference type="PANTHER" id="PTHR11241:SF0">
    <property type="entry name" value="DEOXYURIDINE 5'-TRIPHOSPHATE NUCLEOTIDOHYDROLASE"/>
    <property type="match status" value="1"/>
</dbReference>
<evidence type="ECO:0000256" key="4">
    <source>
        <dbReference type="ARBA" id="ARBA00023080"/>
    </source>
</evidence>
<protein>
    <recommendedName>
        <fullName evidence="2">dUTP diphosphatase</fullName>
        <ecNumber evidence="2">3.6.1.23</ecNumber>
    </recommendedName>
</protein>
<dbReference type="GO" id="GO:0046081">
    <property type="term" value="P:dUTP catabolic process"/>
    <property type="evidence" value="ECO:0007669"/>
    <property type="project" value="InterPro"/>
</dbReference>
<keyword evidence="4" id="KW-0546">Nucleotide metabolism</keyword>
<dbReference type="GO" id="GO:0006226">
    <property type="term" value="P:dUMP biosynthetic process"/>
    <property type="evidence" value="ECO:0007669"/>
    <property type="project" value="InterPro"/>
</dbReference>
<comment type="similarity">
    <text evidence="1">Belongs to the dUTPase family.</text>
</comment>